<dbReference type="AlphaFoldDB" id="A0A1R4GME2"/>
<evidence type="ECO:0000313" key="1">
    <source>
        <dbReference type="EMBL" id="SJM69370.1"/>
    </source>
</evidence>
<dbReference type="Proteomes" id="UP000195913">
    <property type="component" value="Unassembled WGS sequence"/>
</dbReference>
<accession>A0A1R4GME2</accession>
<keyword evidence="2" id="KW-1185">Reference proteome</keyword>
<reference evidence="1 2" key="1">
    <citation type="submission" date="2017-02" db="EMBL/GenBank/DDBJ databases">
        <authorList>
            <person name="Peterson S.W."/>
        </authorList>
    </citation>
    <scope>NUCLEOTIDE SEQUENCE [LARGE SCALE GENOMIC DNA]</scope>
    <source>
        <strain evidence="1 2">B Ar 00.02</strain>
    </source>
</reference>
<name>A0A1R4GME2_9MICC</name>
<dbReference type="RefSeq" id="WP_086999754.1">
    <property type="nucleotide sequence ID" value="NZ_FUHW01000038.1"/>
</dbReference>
<evidence type="ECO:0000313" key="2">
    <source>
        <dbReference type="Proteomes" id="UP000195913"/>
    </source>
</evidence>
<gene>
    <name evidence="1" type="ORF">FM101_11735</name>
</gene>
<organism evidence="1 2">
    <name type="scientific">Arthrobacter rhombi</name>
    <dbReference type="NCBI Taxonomy" id="71253"/>
    <lineage>
        <taxon>Bacteria</taxon>
        <taxon>Bacillati</taxon>
        <taxon>Actinomycetota</taxon>
        <taxon>Actinomycetes</taxon>
        <taxon>Micrococcales</taxon>
        <taxon>Micrococcaceae</taxon>
        <taxon>Arthrobacter</taxon>
    </lineage>
</organism>
<proteinExistence type="predicted"/>
<sequence length="184" mass="20202">MRWESLFADLESQLNAARARERTVEIQEMVRIERSQLRLWDHLAGQTGGHIALDLLSGQRLRGVLVHVGVNWLSLLEGTAEYLVLAAGVRSIEVAAQRAAVVEDAIVRRRVSQGAALRSLVRDRARVTVWAVDGVLLGSGTLDHAGADHIRLARHPADGYRRSADVKSVVLLPFGSIAVLRHEA</sequence>
<dbReference type="EMBL" id="FUHW01000038">
    <property type="protein sequence ID" value="SJM69370.1"/>
    <property type="molecule type" value="Genomic_DNA"/>
</dbReference>
<protein>
    <submittedName>
        <fullName evidence="1">Uncharacterized protein</fullName>
    </submittedName>
</protein>